<dbReference type="Pfam" id="PF00665">
    <property type="entry name" value="rve"/>
    <property type="match status" value="1"/>
</dbReference>
<dbReference type="GO" id="GO:0008270">
    <property type="term" value="F:zinc ion binding"/>
    <property type="evidence" value="ECO:0007669"/>
    <property type="project" value="UniProtKB-KW"/>
</dbReference>
<keyword evidence="6" id="KW-0175">Coiled coil</keyword>
<organism evidence="10">
    <name type="scientific">Vitis vinifera</name>
    <name type="common">Grape</name>
    <dbReference type="NCBI Taxonomy" id="29760"/>
    <lineage>
        <taxon>Eukaryota</taxon>
        <taxon>Viridiplantae</taxon>
        <taxon>Streptophyta</taxon>
        <taxon>Embryophyta</taxon>
        <taxon>Tracheophyta</taxon>
        <taxon>Spermatophyta</taxon>
        <taxon>Magnoliopsida</taxon>
        <taxon>eudicotyledons</taxon>
        <taxon>Gunneridae</taxon>
        <taxon>Pentapetalae</taxon>
        <taxon>rosids</taxon>
        <taxon>Vitales</taxon>
        <taxon>Vitaceae</taxon>
        <taxon>Viteae</taxon>
        <taxon>Vitis</taxon>
    </lineage>
</organism>
<protein>
    <recommendedName>
        <fullName evidence="11">Retrovirus-related Pol polyprotein from transposon TNT 1-94</fullName>
    </recommendedName>
</protein>
<dbReference type="Pfam" id="PF07727">
    <property type="entry name" value="RVT_2"/>
    <property type="match status" value="1"/>
</dbReference>
<keyword evidence="1" id="KW-0645">Protease</keyword>
<name>A5C8K0_VITVI</name>
<dbReference type="Pfam" id="PF00098">
    <property type="entry name" value="zf-CCHC"/>
    <property type="match status" value="1"/>
</dbReference>
<reference evidence="10" key="1">
    <citation type="journal article" date="2007" name="PLoS ONE">
        <title>The first genome sequence of an elite grapevine cultivar (Pinot noir Vitis vinifera L.): coping with a highly heterozygous genome.</title>
        <authorList>
            <person name="Velasco R."/>
            <person name="Zharkikh A."/>
            <person name="Troggio M."/>
            <person name="Cartwright D.A."/>
            <person name="Cestaro A."/>
            <person name="Pruss D."/>
            <person name="Pindo M."/>
            <person name="FitzGerald L.M."/>
            <person name="Vezzulli S."/>
            <person name="Reid J."/>
            <person name="Malacarne G."/>
            <person name="Iliev D."/>
            <person name="Coppola G."/>
            <person name="Wardell B."/>
            <person name="Micheletti D."/>
            <person name="Macalma T."/>
            <person name="Facci M."/>
            <person name="Mitchell J.T."/>
            <person name="Perazzolli M."/>
            <person name="Eldredge G."/>
            <person name="Gatto P."/>
            <person name="Oyzerski R."/>
            <person name="Moretto M."/>
            <person name="Gutin N."/>
            <person name="Stefanini M."/>
            <person name="Chen Y."/>
            <person name="Segala C."/>
            <person name="Davenport C."/>
            <person name="Dematte L."/>
            <person name="Mraz A."/>
            <person name="Battilana J."/>
            <person name="Stormo K."/>
            <person name="Costa F."/>
            <person name="Tao Q."/>
            <person name="Si-Ammour A."/>
            <person name="Harkins T."/>
            <person name="Lackey A."/>
            <person name="Perbost C."/>
            <person name="Taillon B."/>
            <person name="Stella A."/>
            <person name="Solovyev V."/>
            <person name="Fawcett J.A."/>
            <person name="Sterck L."/>
            <person name="Vandepoele K."/>
            <person name="Grando S.M."/>
            <person name="Toppo S."/>
            <person name="Moser C."/>
            <person name="Lanchbury J."/>
            <person name="Bogden R."/>
            <person name="Skolnick M."/>
            <person name="Sgaramella V."/>
            <person name="Bhatnagar S.K."/>
            <person name="Fontana P."/>
            <person name="Gutin A."/>
            <person name="Van de Peer Y."/>
            <person name="Salamini F."/>
            <person name="Viola R."/>
        </authorList>
    </citation>
    <scope>NUCLEOTIDE SEQUENCE</scope>
</reference>
<evidence type="ECO:0000256" key="6">
    <source>
        <dbReference type="SAM" id="Coils"/>
    </source>
</evidence>
<dbReference type="CDD" id="cd09272">
    <property type="entry name" value="RNase_HI_RT_Ty1"/>
    <property type="match status" value="1"/>
</dbReference>
<feature type="compositionally biased region" description="Acidic residues" evidence="7">
    <location>
        <begin position="240"/>
        <end position="256"/>
    </location>
</feature>
<keyword evidence="5" id="KW-0863">Zinc-finger</keyword>
<dbReference type="PANTHER" id="PTHR42648">
    <property type="entry name" value="TRANSPOSASE, PUTATIVE-RELATED"/>
    <property type="match status" value="1"/>
</dbReference>
<gene>
    <name evidence="10" type="ORF">VITISV_001808</name>
</gene>
<feature type="compositionally biased region" description="Basic and acidic residues" evidence="7">
    <location>
        <begin position="284"/>
        <end position="294"/>
    </location>
</feature>
<dbReference type="SUPFAM" id="SSF56672">
    <property type="entry name" value="DNA/RNA polymerases"/>
    <property type="match status" value="1"/>
</dbReference>
<feature type="region of interest" description="Disordered" evidence="7">
    <location>
        <begin position="1714"/>
        <end position="1761"/>
    </location>
</feature>
<dbReference type="GO" id="GO:0006508">
    <property type="term" value="P:proteolysis"/>
    <property type="evidence" value="ECO:0007669"/>
    <property type="project" value="UniProtKB-KW"/>
</dbReference>
<keyword evidence="5" id="KW-0862">Zinc</keyword>
<dbReference type="Pfam" id="PF22936">
    <property type="entry name" value="Pol_BBD"/>
    <property type="match status" value="1"/>
</dbReference>
<dbReference type="Pfam" id="PF14223">
    <property type="entry name" value="Retrotran_gag_2"/>
    <property type="match status" value="1"/>
</dbReference>
<evidence type="ECO:0000256" key="7">
    <source>
        <dbReference type="SAM" id="MobiDB-lite"/>
    </source>
</evidence>
<feature type="compositionally biased region" description="Basic and acidic residues" evidence="7">
    <location>
        <begin position="1741"/>
        <end position="1752"/>
    </location>
</feature>
<evidence type="ECO:0000256" key="3">
    <source>
        <dbReference type="ARBA" id="ARBA00022750"/>
    </source>
</evidence>
<evidence type="ECO:0000256" key="4">
    <source>
        <dbReference type="ARBA" id="ARBA00022801"/>
    </source>
</evidence>
<dbReference type="Gene3D" id="3.30.420.10">
    <property type="entry name" value="Ribonuclease H-like superfamily/Ribonuclease H"/>
    <property type="match status" value="1"/>
</dbReference>
<dbReference type="Pfam" id="PF20167">
    <property type="entry name" value="Transposase_32"/>
    <property type="match status" value="1"/>
</dbReference>
<dbReference type="InterPro" id="IPR013103">
    <property type="entry name" value="RVT_2"/>
</dbReference>
<evidence type="ECO:0000259" key="8">
    <source>
        <dbReference type="PROSITE" id="PS50158"/>
    </source>
</evidence>
<dbReference type="Pfam" id="PF25597">
    <property type="entry name" value="SH3_retrovirus"/>
    <property type="match status" value="1"/>
</dbReference>
<feature type="domain" description="Integrase catalytic" evidence="9">
    <location>
        <begin position="659"/>
        <end position="825"/>
    </location>
</feature>
<keyword evidence="3" id="KW-0064">Aspartyl protease</keyword>
<feature type="region of interest" description="Disordered" evidence="7">
    <location>
        <begin position="219"/>
        <end position="256"/>
    </location>
</feature>
<dbReference type="InterPro" id="IPR001584">
    <property type="entry name" value="Integrase_cat-core"/>
</dbReference>
<dbReference type="PROSITE" id="PS50994">
    <property type="entry name" value="INTEGRASE"/>
    <property type="match status" value="1"/>
</dbReference>
<dbReference type="GO" id="GO:0015074">
    <property type="term" value="P:DNA integration"/>
    <property type="evidence" value="ECO:0007669"/>
    <property type="project" value="InterPro"/>
</dbReference>
<feature type="compositionally biased region" description="Basic residues" evidence="7">
    <location>
        <begin position="274"/>
        <end position="283"/>
    </location>
</feature>
<dbReference type="PROSITE" id="PS50158">
    <property type="entry name" value="ZF_CCHC"/>
    <property type="match status" value="1"/>
</dbReference>
<dbReference type="InterPro" id="IPR012337">
    <property type="entry name" value="RNaseH-like_sf"/>
</dbReference>
<dbReference type="PANTHER" id="PTHR42648:SF21">
    <property type="entry name" value="CYSTEINE-RICH RLK (RECEPTOR-LIKE PROTEIN KINASE) 8"/>
    <property type="match status" value="1"/>
</dbReference>
<dbReference type="InterPro" id="IPR057670">
    <property type="entry name" value="SH3_retrovirus"/>
</dbReference>
<evidence type="ECO:0000256" key="2">
    <source>
        <dbReference type="ARBA" id="ARBA00022723"/>
    </source>
</evidence>
<dbReference type="InterPro" id="IPR036397">
    <property type="entry name" value="RNaseH_sf"/>
</dbReference>
<dbReference type="InterPro" id="IPR025724">
    <property type="entry name" value="GAG-pre-integrase_dom"/>
</dbReference>
<dbReference type="InterPro" id="IPR046796">
    <property type="entry name" value="Transposase_32_dom"/>
</dbReference>
<dbReference type="InterPro" id="IPR054722">
    <property type="entry name" value="PolX-like_BBD"/>
</dbReference>
<dbReference type="SMART" id="SM00343">
    <property type="entry name" value="ZnF_C2HC"/>
    <property type="match status" value="1"/>
</dbReference>
<dbReference type="EMBL" id="AM486050">
    <property type="protein sequence ID" value="CAN64335.1"/>
    <property type="molecule type" value="Genomic_DNA"/>
</dbReference>
<sequence>MAIPSSSSQTENFSKHRAPFFTGTDYPYWKARMTWFLQSTDLDVWDVIEDGPTFPTKLVDGVLVPKPKKEWNELDRRNFQLNAKAVFTLQCAMDRNEYNRICQCKSAKEIWRLLEITHEGTNQVKESKINILVHNYELFSMKETETIVEMITRFTEIVNGLEALGRVINESEKVMKILRSLPSKWHTKVTAIQEAKDLTKLPMEELLGSLMTYEISLTKQPQESEDKKKKNIALKATTKEEEDVEEEKPSEEDDDLALITRKLNKYMRGERFRGKKFTSRRNPSRRESSSHGDKEKWEEKSDLICFKCKNPGHIKYDCPLYKIEAKRRMKKAMMATWSESEESSEEEKEKEVANMCFMAIDDLDEVNSNSSDEDMHVIFEELYEDFEKLSLKNTSLKKRIQELEKELEEVKEKFSIDEISKTHLEKEHEILRNENEILKKKNEWLTSSLSIFSCGQKSFEMILASQKCSKEDKWFLDSGCSRHMTGDESKFAFLTKRKGGYVTFGDNAKGRIIGQGNIGNGTSSLIESVLLVDGLKHNLLSISQLCNKGFKVIFEASHCIIKDIQNDKTIFMGHRCENVYAINISKYDGHDRCFSSMHDQSWLWHRRLGHANMDLISQLNKDELVRGLPKINFQKDKICEACQMGKQIKNSFKNKNFISTSRPLELLHMDLFGPSRTPSLGGKSYAYVIVDDFSRYTWVLFLSQKSEAFYEFSKFCNKVQNEKGFSITCIRSDHGREFENFDFEEYCNKYGINHNFLAPRTSQQNGVVERKNRTLQEMARTMLNENNLPKYFWAEAINTSCYVLNRILLRPILKKTPYELWKNKKPNISYFKVFGCKCFILNTKDNLGKFDAKSDVGIFLGYSTSSKAFRVFNKRTMVVEESIHDWRLPWENCKLRTKDNKKKVERIPRKKNHLWHYLLLNKCKFVINHPQDQIIGNPLSGVRTRSSLRNICNNLAFISQIEPKNIKDAIVDENWMIAMQKELNQFERSEVWELVPRPSNQSVIGTKWVFRNKMDENGIIVRNKARLVAQGYNQEEGIDYEETFAPVARLEAIRMLLAFACFKDFILYQMDVKSAFLNGFINEEIYVEQPPGFQSFNFPNHVFKLKKALYGLKQAPRAWYERLSKFLLKKSFKMGKIDTTLFIKTKENDMLLVQIYVDDITFGATNDSLCEDFSKCMHTKYIKDLLKRFNMGEAKVMKTPMSSSIKLDMDEKGKSIDSTMYRGMIGSLLYLTASRPDIMYSVCLCARFQSCPKESHLSAVKRILRYLKGTMSIGLWYPKGDNFELIGFSDADFAGCRVERKSTSGTCHSLGHSLVSWHSKKQNSIALSTAEAEYTAASLCYAQILWMKQTLSDFNLSFEHVPIKCDNTSAINISKNPVQHSRTKHIEIRHHFLRDHAQKGDITLEFVSTKDQLADIFTKPLSEEQFSDIRRQLGIWTSDLDGFLSVCAPSSGFCSFPARLGLLGVSLLSLPTRFSSPSISPFLDFGWLLEKRRVLPGLRASALLSPLSSPSRPRLAERRGTTPPSSAQLRIIRGVEIELSPESIGVASLDIPPVGLRVYEAKAWPTIPGFEPREAIQRLCGLADAHGMGKPSAHSLTVPSRVLHHMICSILLPRGGHRDEVSYYEAFLVDSLLTGRRIHVGYVMMRHMMSCCESTTRVLPYGRFLTRVFKDAGVDLSRETEFEAPSIYDTYDEHSLGCMKLEKAPDGSWVRKAERQAQGHDQLHPGVEEEDEIREMEDGLDPQRDLEQRGPELDIPPPHQSEGIHVEATFSEPMMTEPSFPAGPSSQPSFTELPSQVPHAPEHPPWMDLSAQISSLGTRMEELAIVHDTRFYSMEDRIDQYQAGFTSQFKQLVQRIERLESHQESQHEEMMTYLRSVFPPPPPQP</sequence>
<dbReference type="GO" id="GO:0004190">
    <property type="term" value="F:aspartic-type endopeptidase activity"/>
    <property type="evidence" value="ECO:0007669"/>
    <property type="project" value="UniProtKB-KW"/>
</dbReference>
<dbReference type="InterPro" id="IPR039537">
    <property type="entry name" value="Retrotran_Ty1/copia-like"/>
</dbReference>
<accession>A5C8K0</accession>
<feature type="compositionally biased region" description="Basic and acidic residues" evidence="7">
    <location>
        <begin position="1714"/>
        <end position="1727"/>
    </location>
</feature>
<dbReference type="GO" id="GO:0003676">
    <property type="term" value="F:nucleic acid binding"/>
    <property type="evidence" value="ECO:0007669"/>
    <property type="project" value="InterPro"/>
</dbReference>
<evidence type="ECO:0000259" key="9">
    <source>
        <dbReference type="PROSITE" id="PS50994"/>
    </source>
</evidence>
<feature type="compositionally biased region" description="Polar residues" evidence="7">
    <location>
        <begin position="1784"/>
        <end position="1794"/>
    </location>
</feature>
<evidence type="ECO:0008006" key="11">
    <source>
        <dbReference type="Google" id="ProtNLM"/>
    </source>
</evidence>
<evidence type="ECO:0000256" key="5">
    <source>
        <dbReference type="PROSITE-ProRule" id="PRU00047"/>
    </source>
</evidence>
<feature type="coiled-coil region" evidence="6">
    <location>
        <begin position="386"/>
        <end position="441"/>
    </location>
</feature>
<feature type="compositionally biased region" description="Acidic residues" evidence="7">
    <location>
        <begin position="1728"/>
        <end position="1740"/>
    </location>
</feature>
<proteinExistence type="predicted"/>
<dbReference type="SUPFAM" id="SSF53098">
    <property type="entry name" value="Ribonuclease H-like"/>
    <property type="match status" value="1"/>
</dbReference>
<feature type="region of interest" description="Disordered" evidence="7">
    <location>
        <begin position="1777"/>
        <end position="1800"/>
    </location>
</feature>
<feature type="region of interest" description="Disordered" evidence="7">
    <location>
        <begin position="274"/>
        <end position="294"/>
    </location>
</feature>
<evidence type="ECO:0000256" key="1">
    <source>
        <dbReference type="ARBA" id="ARBA00022670"/>
    </source>
</evidence>
<evidence type="ECO:0000313" key="10">
    <source>
        <dbReference type="EMBL" id="CAN64335.1"/>
    </source>
</evidence>
<dbReference type="InterPro" id="IPR036875">
    <property type="entry name" value="Znf_CCHC_sf"/>
</dbReference>
<feature type="domain" description="CCHC-type" evidence="8">
    <location>
        <begin position="305"/>
        <end position="319"/>
    </location>
</feature>
<dbReference type="Pfam" id="PF13976">
    <property type="entry name" value="gag_pre-integrs"/>
    <property type="match status" value="1"/>
</dbReference>
<dbReference type="InterPro" id="IPR001878">
    <property type="entry name" value="Znf_CCHC"/>
</dbReference>
<dbReference type="InterPro" id="IPR043502">
    <property type="entry name" value="DNA/RNA_pol_sf"/>
</dbReference>
<dbReference type="SUPFAM" id="SSF57756">
    <property type="entry name" value="Retrovirus zinc finger-like domains"/>
    <property type="match status" value="1"/>
</dbReference>
<keyword evidence="2" id="KW-0479">Metal-binding</keyword>
<keyword evidence="4" id="KW-0378">Hydrolase</keyword>